<comment type="caution">
    <text evidence="6">The sequence shown here is derived from an EMBL/GenBank/DDBJ whole genome shotgun (WGS) entry which is preliminary data.</text>
</comment>
<feature type="signal peptide" evidence="5">
    <location>
        <begin position="1"/>
        <end position="37"/>
    </location>
</feature>
<dbReference type="Proteomes" id="UP000325291">
    <property type="component" value="Unassembled WGS sequence"/>
</dbReference>
<organism evidence="6 7">
    <name type="scientific">Aquicoccus porphyridii</name>
    <dbReference type="NCBI Taxonomy" id="1852029"/>
    <lineage>
        <taxon>Bacteria</taxon>
        <taxon>Pseudomonadati</taxon>
        <taxon>Pseudomonadota</taxon>
        <taxon>Alphaproteobacteria</taxon>
        <taxon>Rhodobacterales</taxon>
        <taxon>Paracoccaceae</taxon>
        <taxon>Aquicoccus</taxon>
    </lineage>
</organism>
<keyword evidence="4" id="KW-0479">Metal-binding</keyword>
<evidence type="ECO:0000256" key="1">
    <source>
        <dbReference type="ARBA" id="ARBA00004418"/>
    </source>
</evidence>
<dbReference type="AlphaFoldDB" id="A0A5A9ZLB3"/>
<dbReference type="InterPro" id="IPR018389">
    <property type="entry name" value="DctP_fam"/>
</dbReference>
<dbReference type="GO" id="GO:0055085">
    <property type="term" value="P:transmembrane transport"/>
    <property type="evidence" value="ECO:0007669"/>
    <property type="project" value="InterPro"/>
</dbReference>
<keyword evidence="7" id="KW-1185">Reference proteome</keyword>
<dbReference type="Pfam" id="PF03480">
    <property type="entry name" value="DctP"/>
    <property type="match status" value="1"/>
</dbReference>
<keyword evidence="2 5" id="KW-0732">Signal</keyword>
<accession>A0A5A9ZLB3</accession>
<name>A0A5A9ZLB3_9RHOB</name>
<gene>
    <name evidence="6" type="ORF">FLO80_07015</name>
</gene>
<evidence type="ECO:0000256" key="3">
    <source>
        <dbReference type="ARBA" id="ARBA00022764"/>
    </source>
</evidence>
<reference evidence="6 7" key="1">
    <citation type="submission" date="2019-07" db="EMBL/GenBank/DDBJ databases">
        <title>Aquicoccus porphyridii gen. nov., sp. nov., isolated from a small marine red alga, Porphyridium marinum.</title>
        <authorList>
            <person name="Liu L."/>
        </authorList>
    </citation>
    <scope>NUCLEOTIDE SEQUENCE [LARGE SCALE GENOMIC DNA]</scope>
    <source>
        <strain evidence="6 7">L1 8-17</strain>
    </source>
</reference>
<dbReference type="CDD" id="cd13604">
    <property type="entry name" value="PBP2_TRAP_ketoacid_lactate_like"/>
    <property type="match status" value="1"/>
</dbReference>
<feature type="chain" id="PRO_5022918615" evidence="5">
    <location>
        <begin position="38"/>
        <end position="378"/>
    </location>
</feature>
<evidence type="ECO:0000256" key="5">
    <source>
        <dbReference type="SAM" id="SignalP"/>
    </source>
</evidence>
<protein>
    <submittedName>
        <fullName evidence="6">TRAP transporter substrate-binding protein</fullName>
    </submittedName>
</protein>
<proteinExistence type="predicted"/>
<sequence length="378" mass="41981">MTCNQGGDIMKIRLTGPFKGTLCAVALAAAGAMPALAQEYRMDIQTAVPNASLYFKLTEQFASDVEEMSGGRITVNVLPDGAEVAAFEILDAVSDGVVTAGYAWPHYWSGKHSAYVLFSNVPASTGMDQNSLMSWYYSGEGQELYRELMQERMGYDVEPFLMQPMGPDPLGWFSRPFENLDEFKSIKYRSPPGIAGETYAAMGVPAVAMPGGEIVPAAQRGTIDAAEWIGPADDRNLGLDKIWDYYYLQGLHQQTDIGELLINKTWYDELPEDLRAIIRVAVKANATQTNAANLHENSVAVKEYEEAGINVLDVPEEYYTRFIEAQNGVIQNYIEADEFFARVYQSQEDFADLVYPYHSRVVTLHRNVVEGAEAARNK</sequence>
<dbReference type="Gene3D" id="3.40.190.10">
    <property type="entry name" value="Periplasmic binding protein-like II"/>
    <property type="match status" value="1"/>
</dbReference>
<comment type="subcellular location">
    <subcellularLocation>
        <location evidence="1">Periplasm</location>
    </subcellularLocation>
</comment>
<dbReference type="GO" id="GO:0046872">
    <property type="term" value="F:metal ion binding"/>
    <property type="evidence" value="ECO:0007669"/>
    <property type="project" value="UniProtKB-KW"/>
</dbReference>
<dbReference type="PIRSF" id="PIRSF039026">
    <property type="entry name" value="SiaP"/>
    <property type="match status" value="1"/>
</dbReference>
<dbReference type="PANTHER" id="PTHR33376:SF5">
    <property type="entry name" value="EXTRACYTOPLASMIC SOLUTE RECEPTOR PROTEIN"/>
    <property type="match status" value="1"/>
</dbReference>
<feature type="binding site" evidence="4">
    <location>
        <position position="253"/>
    </location>
    <ligand>
        <name>substrate</name>
    </ligand>
</feature>
<keyword evidence="3" id="KW-0574">Periplasm</keyword>
<dbReference type="Gene3D" id="3.40.190.170">
    <property type="entry name" value="Bacterial extracellular solute-binding protein, family 7"/>
    <property type="match status" value="1"/>
</dbReference>
<dbReference type="InterPro" id="IPR026289">
    <property type="entry name" value="SBP_TakP-like"/>
</dbReference>
<feature type="binding site" evidence="4">
    <location>
        <position position="227"/>
    </location>
    <ligand>
        <name>substrate</name>
    </ligand>
</feature>
<evidence type="ECO:0000313" key="7">
    <source>
        <dbReference type="Proteomes" id="UP000325291"/>
    </source>
</evidence>
<evidence type="ECO:0000256" key="4">
    <source>
        <dbReference type="PIRSR" id="PIRSR039026-2"/>
    </source>
</evidence>
<evidence type="ECO:0000313" key="6">
    <source>
        <dbReference type="EMBL" id="KAA0917765.1"/>
    </source>
</evidence>
<feature type="binding site" evidence="4">
    <location>
        <position position="228"/>
    </location>
    <ligand>
        <name>Na(+)</name>
        <dbReference type="ChEBI" id="CHEBI:29101"/>
    </ligand>
</feature>
<dbReference type="InterPro" id="IPR038404">
    <property type="entry name" value="TRAP_DctP_sf"/>
</dbReference>
<dbReference type="PANTHER" id="PTHR33376">
    <property type="match status" value="1"/>
</dbReference>
<dbReference type="GO" id="GO:0042597">
    <property type="term" value="C:periplasmic space"/>
    <property type="evidence" value="ECO:0007669"/>
    <property type="project" value="UniProtKB-SubCell"/>
</dbReference>
<evidence type="ECO:0000256" key="2">
    <source>
        <dbReference type="ARBA" id="ARBA00022729"/>
    </source>
</evidence>
<dbReference type="EMBL" id="VINQ01000003">
    <property type="protein sequence ID" value="KAA0917765.1"/>
    <property type="molecule type" value="Genomic_DNA"/>
</dbReference>
<dbReference type="GO" id="GO:0031317">
    <property type="term" value="C:tripartite ATP-independent periplasmic transporter complex"/>
    <property type="evidence" value="ECO:0007669"/>
    <property type="project" value="InterPro"/>
</dbReference>